<dbReference type="GO" id="GO:0005783">
    <property type="term" value="C:endoplasmic reticulum"/>
    <property type="evidence" value="ECO:0007669"/>
    <property type="project" value="TreeGrafter"/>
</dbReference>
<dbReference type="GO" id="GO:0046872">
    <property type="term" value="F:metal ion binding"/>
    <property type="evidence" value="ECO:0007669"/>
    <property type="project" value="UniProtKB-KW"/>
</dbReference>
<gene>
    <name evidence="3" type="ORF">GIB67_033539</name>
</gene>
<dbReference type="SMART" id="SM00729">
    <property type="entry name" value="Elp3"/>
    <property type="match status" value="1"/>
</dbReference>
<evidence type="ECO:0000256" key="1">
    <source>
        <dbReference type="ARBA" id="ARBA00022679"/>
    </source>
</evidence>
<dbReference type="InterPro" id="IPR058240">
    <property type="entry name" value="rSAM_sf"/>
</dbReference>
<dbReference type="GO" id="GO:0035598">
    <property type="term" value="F:tRNA (N(6)-L-threonylcarbamoyladenosine(37)-C(2))-methylthiotransferase activity"/>
    <property type="evidence" value="ECO:0007669"/>
    <property type="project" value="TreeGrafter"/>
</dbReference>
<dbReference type="EMBL" id="JACGCM010002614">
    <property type="protein sequence ID" value="KAF6138125.1"/>
    <property type="molecule type" value="Genomic_DNA"/>
</dbReference>
<dbReference type="OrthoDB" id="1746438at2759"/>
<dbReference type="PROSITE" id="PS51449">
    <property type="entry name" value="MTTASE_N"/>
    <property type="match status" value="1"/>
</dbReference>
<feature type="domain" description="MTTase N-terminal" evidence="2">
    <location>
        <begin position="49"/>
        <end position="168"/>
    </location>
</feature>
<reference evidence="3 4" key="1">
    <citation type="journal article" date="2020" name="IScience">
        <title>Genome Sequencing of the Endangered Kingdonia uniflora (Circaeasteraceae, Ranunculales) Reveals Potential Mechanisms of Evolutionary Specialization.</title>
        <authorList>
            <person name="Sun Y."/>
            <person name="Deng T."/>
            <person name="Zhang A."/>
            <person name="Moore M.J."/>
            <person name="Landis J.B."/>
            <person name="Lin N."/>
            <person name="Zhang H."/>
            <person name="Zhang X."/>
            <person name="Huang J."/>
            <person name="Zhang X."/>
            <person name="Sun H."/>
            <person name="Wang H."/>
        </authorList>
    </citation>
    <scope>NUCLEOTIDE SEQUENCE [LARGE SCALE GENOMIC DNA]</scope>
    <source>
        <strain evidence="3">TB1705</strain>
        <tissue evidence="3">Leaf</tissue>
    </source>
</reference>
<proteinExistence type="predicted"/>
<name>A0A7J7L655_9MAGN</name>
<dbReference type="InterPro" id="IPR006638">
    <property type="entry name" value="Elp3/MiaA/NifB-like_rSAM"/>
</dbReference>
<accession>A0A7J7L655</accession>
<dbReference type="InterPro" id="IPR038135">
    <property type="entry name" value="Methylthiotransferase_N_sf"/>
</dbReference>
<dbReference type="GO" id="GO:0051539">
    <property type="term" value="F:4 iron, 4 sulfur cluster binding"/>
    <property type="evidence" value="ECO:0007669"/>
    <property type="project" value="UniProtKB-KW"/>
</dbReference>
<protein>
    <recommendedName>
        <fullName evidence="2">MTTase N-terminal domain-containing protein</fullName>
    </recommendedName>
</protein>
<dbReference type="PANTHER" id="PTHR11918:SF45">
    <property type="entry name" value="THREONYLCARBAMOYLADENOSINE TRNA METHYLTHIOTRANSFERASE"/>
    <property type="match status" value="1"/>
</dbReference>
<dbReference type="SUPFAM" id="SSF102114">
    <property type="entry name" value="Radical SAM enzymes"/>
    <property type="match status" value="1"/>
</dbReference>
<evidence type="ECO:0000313" key="4">
    <source>
        <dbReference type="Proteomes" id="UP000541444"/>
    </source>
</evidence>
<organism evidence="3 4">
    <name type="scientific">Kingdonia uniflora</name>
    <dbReference type="NCBI Taxonomy" id="39325"/>
    <lineage>
        <taxon>Eukaryota</taxon>
        <taxon>Viridiplantae</taxon>
        <taxon>Streptophyta</taxon>
        <taxon>Embryophyta</taxon>
        <taxon>Tracheophyta</taxon>
        <taxon>Spermatophyta</taxon>
        <taxon>Magnoliopsida</taxon>
        <taxon>Ranunculales</taxon>
        <taxon>Circaeasteraceae</taxon>
        <taxon>Kingdonia</taxon>
    </lineage>
</organism>
<dbReference type="Gene3D" id="3.30.750.200">
    <property type="match status" value="1"/>
</dbReference>
<dbReference type="AlphaFoldDB" id="A0A7J7L655"/>
<sequence length="305" mass="34800">MLVGGGTLQGFRLPQMSIELNPRRFKNKKNLKRDDNLITTPLSDIPGTQTIYMKTFGCSHNQSDSEYMAGQLSAFGNALSACTYYKTKHASGHLGSYTFESIIKPVRNVVTDGVKEISKSIEDTRTYVQSGSNSVLTAMNREYTVDEFKTMVDTLYQLVPEMQIATVIICGFPGETEDDFTQTLNLNRDYKFPQVHISQFYPRLGTLAARMKKVPINTINGIWKTSWAARIIMRFIYRTLFLFDEWWIEHTFREVNRAPNHIAKLAPVMGHFDLDVNSFDATLVQICDEDKKGKIYFRLAAGRSR</sequence>
<evidence type="ECO:0000259" key="2">
    <source>
        <dbReference type="PROSITE" id="PS51449"/>
    </source>
</evidence>
<dbReference type="Gene3D" id="3.40.50.12160">
    <property type="entry name" value="Methylthiotransferase, N-terminal domain"/>
    <property type="match status" value="1"/>
</dbReference>
<dbReference type="Proteomes" id="UP000541444">
    <property type="component" value="Unassembled WGS sequence"/>
</dbReference>
<dbReference type="PANTHER" id="PTHR11918">
    <property type="entry name" value="RADICAL SAM PROTEINS"/>
    <property type="match status" value="1"/>
</dbReference>
<evidence type="ECO:0000313" key="3">
    <source>
        <dbReference type="EMBL" id="KAF6138125.1"/>
    </source>
</evidence>
<dbReference type="InterPro" id="IPR013848">
    <property type="entry name" value="Methylthiotransferase_N"/>
</dbReference>
<comment type="caution">
    <text evidence="3">The sequence shown here is derived from an EMBL/GenBank/DDBJ whole genome shotgun (WGS) entry which is preliminary data.</text>
</comment>
<keyword evidence="1" id="KW-0808">Transferase</keyword>
<keyword evidence="4" id="KW-1185">Reference proteome</keyword>